<dbReference type="EMBL" id="JAVRAA010000011">
    <property type="protein sequence ID" value="MDT0339021.1"/>
    <property type="molecule type" value="Genomic_DNA"/>
</dbReference>
<protein>
    <submittedName>
        <fullName evidence="2">Uncharacterized protein</fullName>
    </submittedName>
</protein>
<evidence type="ECO:0000313" key="2">
    <source>
        <dbReference type="EMBL" id="MDT0339021.1"/>
    </source>
</evidence>
<dbReference type="RefSeq" id="WP_310838617.1">
    <property type="nucleotide sequence ID" value="NZ_JAVLSM010000017.1"/>
</dbReference>
<feature type="region of interest" description="Disordered" evidence="1">
    <location>
        <begin position="1"/>
        <end position="49"/>
    </location>
</feature>
<feature type="compositionally biased region" description="Low complexity" evidence="1">
    <location>
        <begin position="18"/>
        <end position="35"/>
    </location>
</feature>
<name>A0AAE4K9T5_9BURK</name>
<sequence>MAHISSSRPAFGDIAEPSGASSATSTTVAHTEAASPPQSADSVRLPSGRSLERRPVQLQGRIEQQQIPVLHPHIDAPADVHIEIAPDATLLSALRTPVAALSPALAQLHQDMRQSGVSRAEFDEIVVALNGRHVESASAGIRLASLNDHVGIASFPFAFRTSTVATHLLVVKDSVPGPQGPDELYFIKGYANRLVSARALLGFDARREELMAAERSGTGGPQVTMETYFCTYLLECSRRSVLFARRSVDESNTVVMPVPPNATQFPRQFSWANAENYMAEGFGDPPPSSRADGRSSDFRLGYCDLNGPENRAIIFLTDQKYHDTPRPIQSRSYGEYPASLNISGGAIAQVTGFDERGVEIIAPSNAPGVKNATMRQLIESFMDERPRNRTLIVRTEDQYRHRFEYTQQGLQMTLLDPHGDAVKALSPLPGADVSTYGWRGDNTGPYGSIAGYADPRIIVSNGEEIPAAPFLKDRHSLKGIATAASHVLTDIILNDLNPMVAGTTANGIIRTSLRALITGTTVYGMTALMNSLRDEKTHTLFSGARAFTGSGAGVVDEKTIASAIAVTVLAQDVVTVAYRFAYKNFVKDTAKSREHIPGQIFNEALLPFLGELGRLLLNYGIQSRMGLPRGNQNDIYSLFGVATVLTGIEFLRGRSGDPQNHLLLSTTYKAMDFFAADLVFRSLGAVYGAPPPAASASGAAAGHGDMGRNYLEAFVTRLGVRGVDKALLPILSIVFAGAGLAGRSARAGEDQLARENSPNNLLARVRDLLNVFSVETERMLEQGRDRLEDVEALRRTSVMLKDGVENMRRAINHLNLEAPRTARTELEQVQAAARFHEMSPARQQQHLEDVQRYYEEMIAASDLLSGRAHPPDIEQAGPSQLPDLELAASNSIASLPVRIRKATEQLMKSFPATYAVNSAMAYPTAVSPDFISAPLPHTASPSAPFARTERIPREQTTFTDAQVPYVKELQQTLGNAPGMPQTVEHSNPLYQRLSNRMIEEGREAIHAYTLESQLFHYLLRWAQTGQARYLRLASGVWFKTAAMNQRGNLTGERDRMVTPLSVLMVNLMSLHAKTVPHNVYRAVVTDAYYVEQSRQEQARERYGADVVFIGEGALLAMTEFMSVTSSGHMAATFLQGLGYGAAPLDRSQKMVIQQETAVTVIPLAEHMQVESLLMAGSVAVLDRIDHDPPAERARRGGADGPDDAEEFNLGQVLYIRQLDTFQAEVRYHRYLEALEQARQDGQPLQLELEDGAICCHPETAQMYRYDAQRQEMIFTGGTLNNFHGAPLEPREDEPARWRHPYHSALSPAQIRVGILGAILTGHPITPFLNDAVRNVSHEKFREKGGYYDVNHPNHRYKQRDDERRQAMKERVRANVLPEILDWTPATRFPLPAPGQPFLPGRPFPGEMLARTLSTALHRPLMVMEVDEVGQLLLEQQEVRDDNHALRLQNVPAIRRHFLKTHDLFDLTYSPEVAPMLGVGPRGYYLVTLHEASYRAVPVRIAGDGLQAGNLIHAFLAAAYPNPDQRRYQVRDGALVSATDTTRGWLRLVPGRRDYVANSARDVLACLKNFARSDYDPIDQWLDRTHAELHGERTQPAATAR</sequence>
<gene>
    <name evidence="2" type="ORF">RJN63_19460</name>
</gene>
<comment type="caution">
    <text evidence="2">The sequence shown here is derived from an EMBL/GenBank/DDBJ whole genome shotgun (WGS) entry which is preliminary data.</text>
</comment>
<reference evidence="2" key="1">
    <citation type="submission" date="2023-02" db="EMBL/GenBank/DDBJ databases">
        <title>Description of Herbaspirillum huttiense subsp. nephrolepsisexaltata and Herbaspirillum huttiense subsp. lycopersicon.</title>
        <authorList>
            <person name="Poudel M."/>
            <person name="Sharma A."/>
            <person name="Goss E."/>
            <person name="Tapia J.H."/>
            <person name="Harmon C.M."/>
            <person name="Jones J.B."/>
        </authorList>
    </citation>
    <scope>NUCLEOTIDE SEQUENCE</scope>
    <source>
        <strain evidence="2">NC40101</strain>
    </source>
</reference>
<proteinExistence type="predicted"/>
<evidence type="ECO:0000256" key="1">
    <source>
        <dbReference type="SAM" id="MobiDB-lite"/>
    </source>
</evidence>
<organism evidence="2">
    <name type="scientific">Herbaspirillum huttiense subsp. nephrolepidis</name>
    <dbReference type="NCBI Taxonomy" id="3075126"/>
    <lineage>
        <taxon>Bacteria</taxon>
        <taxon>Pseudomonadati</taxon>
        <taxon>Pseudomonadota</taxon>
        <taxon>Betaproteobacteria</taxon>
        <taxon>Burkholderiales</taxon>
        <taxon>Oxalobacteraceae</taxon>
        <taxon>Herbaspirillum</taxon>
    </lineage>
</organism>
<accession>A0AAE4K9T5</accession>